<feature type="region of interest" description="Disordered" evidence="2">
    <location>
        <begin position="694"/>
        <end position="753"/>
    </location>
</feature>
<organism evidence="4 5">
    <name type="scientific">Aduncisulcus paluster</name>
    <dbReference type="NCBI Taxonomy" id="2918883"/>
    <lineage>
        <taxon>Eukaryota</taxon>
        <taxon>Metamonada</taxon>
        <taxon>Carpediemonas-like organisms</taxon>
        <taxon>Aduncisulcus</taxon>
    </lineage>
</organism>
<gene>
    <name evidence="4" type="ORF">ADUPG1_010257</name>
</gene>
<sequence>MVVYIDDFLLMSRTQEDASKEVKTPGISRICPRHKGVDNFHIRKKTGQAPGIARKKKQGKEMDKAGHKADGRPPALSAADFSVCSRFHKGTAKGTLALTPEQTRQTGCLAGRPYAIRVLVSKSGASNRSMATQSGKRDHPHRCIRHRIGSSDIRTWKAKEDDPDKKTRDQSYYKCRTISSPTGGRSDSSRTRTLGLGHRQCRSKIGSHSGLFLKKHARNSHTNLEISRKTGCTILSYLDPRNRQRGGGRRLKGKEARINRNIPTHHGQLGTADKGNDPRRWKRKTGPGDANPWKTINAYKAGARIRNIGPPRGIREGNRQYSRSSHSYLWYSSGGVASNAAFGEMDWGELQSLIGRATEGDTDILKKMVSTTQEDGTIKSRLAAHEADDVGRPVATNDRRRRMRRLVEKSRGDMPWIQFLADQARLWVGENQKTTSMWEKFRNYMEVLTGKPPSSLRRRFMSLLGRRATSTPAERYRHDAMTVDEVREFVRVVMERGMLALATWAAVTFETVSRAGSVASIRLGGIRCFRDYILLFCPSNKTKAGIMVRINKDGPVGAFDLLRKLLQKHEVVQLHSQAFLFGDIHPEKNKDPSKRLKQSFTLQSQRVIGIQTGSHALRRGAVIHLLCSGVRQEVIMSLGGWSTVEGYMAYIDRSVEDQRNARGYPLRSEWKGGTENRKESALCLHFKKREHKFMPPRRIRNARKEDEAEEDSQAEEESEESEKQPDVATNSQPGTDNQDVAKEEPEEQDEGRSRLSKCYICITVL</sequence>
<dbReference type="InterPro" id="IPR013762">
    <property type="entry name" value="Integrase-like_cat_sf"/>
</dbReference>
<evidence type="ECO:0000313" key="4">
    <source>
        <dbReference type="EMBL" id="GKT13376.1"/>
    </source>
</evidence>
<dbReference type="SUPFAM" id="SSF56349">
    <property type="entry name" value="DNA breaking-rejoining enzymes"/>
    <property type="match status" value="1"/>
</dbReference>
<dbReference type="Proteomes" id="UP001057375">
    <property type="component" value="Unassembled WGS sequence"/>
</dbReference>
<feature type="region of interest" description="Disordered" evidence="2">
    <location>
        <begin position="148"/>
        <end position="198"/>
    </location>
</feature>
<name>A0ABQ5JRE2_9EUKA</name>
<feature type="compositionally biased region" description="Basic and acidic residues" evidence="2">
    <location>
        <begin position="154"/>
        <end position="171"/>
    </location>
</feature>
<protein>
    <recommendedName>
        <fullName evidence="3">Tyr recombinase domain-containing protein</fullName>
    </recommendedName>
</protein>
<feature type="region of interest" description="Disordered" evidence="2">
    <location>
        <begin position="49"/>
        <end position="74"/>
    </location>
</feature>
<feature type="region of interest" description="Disordered" evidence="2">
    <location>
        <begin position="260"/>
        <end position="292"/>
    </location>
</feature>
<keyword evidence="1" id="KW-0233">DNA recombination</keyword>
<dbReference type="EMBL" id="BQXS01011504">
    <property type="protein sequence ID" value="GKT13376.1"/>
    <property type="molecule type" value="Genomic_DNA"/>
</dbReference>
<dbReference type="InterPro" id="IPR002104">
    <property type="entry name" value="Integrase_catalytic"/>
</dbReference>
<dbReference type="InterPro" id="IPR011010">
    <property type="entry name" value="DNA_brk_join_enz"/>
</dbReference>
<feature type="compositionally biased region" description="Polar residues" evidence="2">
    <location>
        <begin position="727"/>
        <end position="738"/>
    </location>
</feature>
<feature type="compositionally biased region" description="Polar residues" evidence="2">
    <location>
        <begin position="177"/>
        <end position="186"/>
    </location>
</feature>
<accession>A0ABQ5JRE2</accession>
<evidence type="ECO:0000313" key="5">
    <source>
        <dbReference type="Proteomes" id="UP001057375"/>
    </source>
</evidence>
<comment type="caution">
    <text evidence="4">The sequence shown here is derived from an EMBL/GenBank/DDBJ whole genome shotgun (WGS) entry which is preliminary data.</text>
</comment>
<evidence type="ECO:0000256" key="1">
    <source>
        <dbReference type="ARBA" id="ARBA00023172"/>
    </source>
</evidence>
<feature type="domain" description="Tyr recombinase" evidence="3">
    <location>
        <begin position="481"/>
        <end position="653"/>
    </location>
</feature>
<evidence type="ECO:0000256" key="2">
    <source>
        <dbReference type="SAM" id="MobiDB-lite"/>
    </source>
</evidence>
<dbReference type="Pfam" id="PF00589">
    <property type="entry name" value="Phage_integrase"/>
    <property type="match status" value="1"/>
</dbReference>
<proteinExistence type="predicted"/>
<evidence type="ECO:0000259" key="3">
    <source>
        <dbReference type="Pfam" id="PF00589"/>
    </source>
</evidence>
<feature type="compositionally biased region" description="Basic and acidic residues" evidence="2">
    <location>
        <begin position="59"/>
        <end position="71"/>
    </location>
</feature>
<dbReference type="Gene3D" id="1.10.443.10">
    <property type="entry name" value="Intergrase catalytic core"/>
    <property type="match status" value="1"/>
</dbReference>
<reference evidence="4" key="1">
    <citation type="submission" date="2022-03" db="EMBL/GenBank/DDBJ databases">
        <title>Draft genome sequence of Aduncisulcus paluster, a free-living microaerophilic Fornicata.</title>
        <authorList>
            <person name="Yuyama I."/>
            <person name="Kume K."/>
            <person name="Tamura T."/>
            <person name="Inagaki Y."/>
            <person name="Hashimoto T."/>
        </authorList>
    </citation>
    <scope>NUCLEOTIDE SEQUENCE</scope>
    <source>
        <strain evidence="4">NY0171</strain>
    </source>
</reference>
<feature type="compositionally biased region" description="Acidic residues" evidence="2">
    <location>
        <begin position="707"/>
        <end position="720"/>
    </location>
</feature>
<keyword evidence="5" id="KW-1185">Reference proteome</keyword>